<dbReference type="Proteomes" id="UP000422108">
    <property type="component" value="Chromosome"/>
</dbReference>
<dbReference type="EMBL" id="AP021879">
    <property type="protein sequence ID" value="BBO90496.1"/>
    <property type="molecule type" value="Genomic_DNA"/>
</dbReference>
<gene>
    <name evidence="1" type="ORF">DSCOOX_36760</name>
</gene>
<dbReference type="AlphaFoldDB" id="A0A5K8AD81"/>
<reference evidence="1 2" key="1">
    <citation type="submission" date="2019-11" db="EMBL/GenBank/DDBJ databases">
        <title>Comparative genomics of hydrocarbon-degrading Desulfosarcina strains.</title>
        <authorList>
            <person name="Watanabe M."/>
            <person name="Kojima H."/>
            <person name="Fukui M."/>
        </authorList>
    </citation>
    <scope>NUCLEOTIDE SEQUENCE [LARGE SCALE GENOMIC DNA]</scope>
    <source>
        <strain evidence="2">oXyS1</strain>
    </source>
</reference>
<sequence>MPIQLDLIDFVKRQQQADRSVAAPPAGSSPPTATADFGLPSDVNRAVYSAAIMRPIFELEARRFRLGDTDDTGAIWDGLDLLWIAFAILDVISELTEYQSGATRAEIMDKILPLARQQTTACGIEAVGEGLTDVLGKVFDHLVNRQNRYLPFQYTWFDGTARQYRTRRFWLIKTVYTGEGREALFTLTDEGYTAYFGLHETSALDATAIGNLRIKLLIERGNVDDAISVADGNRKQCARKALEVRNTRRQIKRNIHAVAFDQVRALAEEGVGQATTIQKEGRRLHNMVVESLTVSKNDRRHEAKLHRLAEMLEHLNSQLINLTTELQQLPDDYDYHSFKLFRRRSLGAFPPMEEVIRRLCRLGEDDAARVGSEFIARIDPPAQRPLFDPAAVIEACDRALERQNVPGDRSLPIHEIDGSPIQRFISELSERQMQRAFALMHDRLQSDSEILLSGLLEAASQRAVAKEGDDLLPVAVAMAVFQCTVERRLAARYRIRLEVLDPDRRVMVDLCAGRRYRGHELRLIHQDAIRPPEESS</sequence>
<protein>
    <submittedName>
        <fullName evidence="1">Uncharacterized protein</fullName>
    </submittedName>
</protein>
<evidence type="ECO:0000313" key="1">
    <source>
        <dbReference type="EMBL" id="BBO90496.1"/>
    </source>
</evidence>
<evidence type="ECO:0000313" key="2">
    <source>
        <dbReference type="Proteomes" id="UP000422108"/>
    </source>
</evidence>
<organism evidence="1 2">
    <name type="scientific">Desulfosarcina ovata subsp. ovata</name>
    <dbReference type="NCBI Taxonomy" id="2752305"/>
    <lineage>
        <taxon>Bacteria</taxon>
        <taxon>Pseudomonadati</taxon>
        <taxon>Thermodesulfobacteriota</taxon>
        <taxon>Desulfobacteria</taxon>
        <taxon>Desulfobacterales</taxon>
        <taxon>Desulfosarcinaceae</taxon>
        <taxon>Desulfosarcina</taxon>
    </lineage>
</organism>
<dbReference type="RefSeq" id="WP_155311551.1">
    <property type="nucleotide sequence ID" value="NZ_AP021879.1"/>
</dbReference>
<accession>A0A5K8AD81</accession>
<keyword evidence="2" id="KW-1185">Reference proteome</keyword>
<proteinExistence type="predicted"/>
<name>A0A5K8AD81_9BACT</name>